<keyword evidence="1" id="KW-0472">Membrane</keyword>
<protein>
    <submittedName>
        <fullName evidence="2">Uncharacterized protein</fullName>
    </submittedName>
</protein>
<evidence type="ECO:0000313" key="3">
    <source>
        <dbReference type="Proteomes" id="UP000475385"/>
    </source>
</evidence>
<sequence>MDAGTLKLFGAIILFSFPVLLGTPQITGRRIGKHVLSKAEAQALMALVGLALGVGYLLAMG</sequence>
<dbReference type="AlphaFoldDB" id="A0A6M1LNR2"/>
<accession>A0A6M1LNR2</accession>
<dbReference type="EMBL" id="JAAIKB010000007">
    <property type="protein sequence ID" value="NGM21986.1"/>
    <property type="molecule type" value="Genomic_DNA"/>
</dbReference>
<evidence type="ECO:0000256" key="1">
    <source>
        <dbReference type="SAM" id="Phobius"/>
    </source>
</evidence>
<organism evidence="2 3">
    <name type="scientific">Falsiroseomonas algicola</name>
    <dbReference type="NCBI Taxonomy" id="2716930"/>
    <lineage>
        <taxon>Bacteria</taxon>
        <taxon>Pseudomonadati</taxon>
        <taxon>Pseudomonadota</taxon>
        <taxon>Alphaproteobacteria</taxon>
        <taxon>Acetobacterales</taxon>
        <taxon>Roseomonadaceae</taxon>
        <taxon>Falsiroseomonas</taxon>
    </lineage>
</organism>
<feature type="transmembrane region" description="Helical" evidence="1">
    <location>
        <begin position="6"/>
        <end position="23"/>
    </location>
</feature>
<evidence type="ECO:0000313" key="2">
    <source>
        <dbReference type="EMBL" id="NGM21986.1"/>
    </source>
</evidence>
<reference evidence="2 3" key="2">
    <citation type="submission" date="2020-03" db="EMBL/GenBank/DDBJ databases">
        <title>Roseomonas stagni sp. nov., isolated from pond water in Japan.</title>
        <authorList>
            <person name="Furuhata K."/>
            <person name="Miyamoto H."/>
            <person name="Goto K."/>
        </authorList>
    </citation>
    <scope>NUCLEOTIDE SEQUENCE [LARGE SCALE GENOMIC DNA]</scope>
    <source>
        <strain evidence="2 3">PeD5</strain>
    </source>
</reference>
<dbReference type="Proteomes" id="UP000475385">
    <property type="component" value="Unassembled WGS sequence"/>
</dbReference>
<dbReference type="RefSeq" id="WP_164695885.1">
    <property type="nucleotide sequence ID" value="NZ_JAAIKB010000007.1"/>
</dbReference>
<comment type="caution">
    <text evidence="2">The sequence shown here is derived from an EMBL/GenBank/DDBJ whole genome shotgun (WGS) entry which is preliminary data.</text>
</comment>
<keyword evidence="3" id="KW-1185">Reference proteome</keyword>
<keyword evidence="1" id="KW-1133">Transmembrane helix</keyword>
<keyword evidence="1" id="KW-0812">Transmembrane</keyword>
<feature type="transmembrane region" description="Helical" evidence="1">
    <location>
        <begin position="43"/>
        <end position="59"/>
    </location>
</feature>
<name>A0A6M1LNR2_9PROT</name>
<gene>
    <name evidence="2" type="ORF">G3576_18325</name>
</gene>
<proteinExistence type="predicted"/>
<reference evidence="2 3" key="1">
    <citation type="submission" date="2020-02" db="EMBL/GenBank/DDBJ databases">
        <authorList>
            <person name="Kim H.M."/>
            <person name="Jeon C.O."/>
        </authorList>
    </citation>
    <scope>NUCLEOTIDE SEQUENCE [LARGE SCALE GENOMIC DNA]</scope>
    <source>
        <strain evidence="2 3">PeD5</strain>
    </source>
</reference>